<feature type="transmembrane region" description="Helical" evidence="9">
    <location>
        <begin position="82"/>
        <end position="99"/>
    </location>
</feature>
<feature type="transmembrane region" description="Helical" evidence="9">
    <location>
        <begin position="44"/>
        <end position="70"/>
    </location>
</feature>
<keyword evidence="6 9" id="KW-1133">Transmembrane helix</keyword>
<evidence type="ECO:0000256" key="5">
    <source>
        <dbReference type="ARBA" id="ARBA00022692"/>
    </source>
</evidence>
<feature type="transmembrane region" description="Helical" evidence="9">
    <location>
        <begin position="164"/>
        <end position="188"/>
    </location>
</feature>
<evidence type="ECO:0000256" key="8">
    <source>
        <dbReference type="PIRNR" id="PIRNR037778"/>
    </source>
</evidence>
<dbReference type="OrthoDB" id="9809216at2"/>
<dbReference type="RefSeq" id="WP_084098867.1">
    <property type="nucleotide sequence ID" value="NZ_FWXK01000003.1"/>
</dbReference>
<dbReference type="STRING" id="371602.SAMN04487984_0820"/>
<evidence type="ECO:0000313" key="11">
    <source>
        <dbReference type="Proteomes" id="UP000243884"/>
    </source>
</evidence>
<dbReference type="PANTHER" id="PTHR38438:SF1">
    <property type="entry name" value="RIBOFLAVIN TRANSPORTER RIBU"/>
    <property type="match status" value="1"/>
</dbReference>
<comment type="function">
    <text evidence="8">Probably a riboflavin-binding protein that interacts with the energy-coupling factor (ECF) ABC-transporter complex.</text>
</comment>
<comment type="similarity">
    <text evidence="2 8">Belongs to the prokaryotic riboflavin transporter (P-RFT) (TC 2.A.87) family.</text>
</comment>
<dbReference type="Pfam" id="PF12822">
    <property type="entry name" value="ECF_trnsprt"/>
    <property type="match status" value="1"/>
</dbReference>
<proteinExistence type="inferred from homology"/>
<dbReference type="Gene3D" id="1.10.1760.20">
    <property type="match status" value="1"/>
</dbReference>
<dbReference type="GO" id="GO:0005886">
    <property type="term" value="C:plasma membrane"/>
    <property type="evidence" value="ECO:0007669"/>
    <property type="project" value="UniProtKB-SubCell"/>
</dbReference>
<sequence>MNRKIQSLLLSAIMGALAYLLMYFSFPVMPALPYLKIDFSDIPILLVAFVEGPIGATLSAFIAKFLHYVFTGGEMGIPIGDFTSFLATLAYTLPIYYILKKPITSQLLGYAHQTKKNFNWRAIGSYALATLSLTIVMTVLNYYIITPFYMYVMNFPIDNIRTYILFGIIPFNLLKGLLVSIMAHIVVVKVLPTLIQKFGFAYPKSEHS</sequence>
<keyword evidence="7 8" id="KW-0472">Membrane</keyword>
<accession>A0A1W1YM66</accession>
<name>A0A1W1YM66_9LACT</name>
<gene>
    <name evidence="10" type="ORF">SAMN04487984_0820</name>
</gene>
<evidence type="ECO:0000256" key="2">
    <source>
        <dbReference type="ARBA" id="ARBA00005540"/>
    </source>
</evidence>
<dbReference type="AlphaFoldDB" id="A0A1W1YM66"/>
<organism evidence="10 11">
    <name type="scientific">Aerococcus suis</name>
    <dbReference type="NCBI Taxonomy" id="371602"/>
    <lineage>
        <taxon>Bacteria</taxon>
        <taxon>Bacillati</taxon>
        <taxon>Bacillota</taxon>
        <taxon>Bacilli</taxon>
        <taxon>Lactobacillales</taxon>
        <taxon>Aerococcaceae</taxon>
        <taxon>Aerococcus</taxon>
    </lineage>
</organism>
<dbReference type="InterPro" id="IPR025720">
    <property type="entry name" value="RibU"/>
</dbReference>
<dbReference type="PIRSF" id="PIRSF037778">
    <property type="entry name" value="UCP037778_transp_RibU"/>
    <property type="match status" value="1"/>
</dbReference>
<keyword evidence="5 9" id="KW-0812">Transmembrane</keyword>
<dbReference type="InterPro" id="IPR024529">
    <property type="entry name" value="ECF_trnsprt_substrate-spec"/>
</dbReference>
<dbReference type="PANTHER" id="PTHR38438">
    <property type="entry name" value="RIBOFLAVIN TRANSPORTER RIBU"/>
    <property type="match status" value="1"/>
</dbReference>
<evidence type="ECO:0000256" key="3">
    <source>
        <dbReference type="ARBA" id="ARBA00022448"/>
    </source>
</evidence>
<evidence type="ECO:0000313" key="10">
    <source>
        <dbReference type="EMBL" id="SMC37330.1"/>
    </source>
</evidence>
<comment type="subcellular location">
    <subcellularLocation>
        <location evidence="1">Cell membrane</location>
        <topology evidence="1">Multi-pass membrane protein</topology>
    </subcellularLocation>
</comment>
<feature type="transmembrane region" description="Helical" evidence="9">
    <location>
        <begin position="12"/>
        <end position="32"/>
    </location>
</feature>
<dbReference type="EMBL" id="FWXK01000003">
    <property type="protein sequence ID" value="SMC37330.1"/>
    <property type="molecule type" value="Genomic_DNA"/>
</dbReference>
<keyword evidence="11" id="KW-1185">Reference proteome</keyword>
<protein>
    <recommendedName>
        <fullName evidence="8">Riboflavin transporter</fullName>
    </recommendedName>
</protein>
<keyword evidence="3 8" id="KW-0813">Transport</keyword>
<evidence type="ECO:0000256" key="7">
    <source>
        <dbReference type="ARBA" id="ARBA00023136"/>
    </source>
</evidence>
<evidence type="ECO:0000256" key="9">
    <source>
        <dbReference type="SAM" id="Phobius"/>
    </source>
</evidence>
<evidence type="ECO:0000256" key="1">
    <source>
        <dbReference type="ARBA" id="ARBA00004651"/>
    </source>
</evidence>
<evidence type="ECO:0000256" key="6">
    <source>
        <dbReference type="ARBA" id="ARBA00022989"/>
    </source>
</evidence>
<reference evidence="11" key="1">
    <citation type="submission" date="2017-04" db="EMBL/GenBank/DDBJ databases">
        <authorList>
            <person name="Varghese N."/>
            <person name="Submissions S."/>
        </authorList>
    </citation>
    <scope>NUCLEOTIDE SEQUENCE [LARGE SCALE GENOMIC DNA]</scope>
    <source>
        <strain evidence="11">DSM 21500</strain>
    </source>
</reference>
<dbReference type="GO" id="GO:0032217">
    <property type="term" value="F:riboflavin transmembrane transporter activity"/>
    <property type="evidence" value="ECO:0007669"/>
    <property type="project" value="UniProtKB-UniRule"/>
</dbReference>
<dbReference type="Proteomes" id="UP000243884">
    <property type="component" value="Unassembled WGS sequence"/>
</dbReference>
<evidence type="ECO:0000256" key="4">
    <source>
        <dbReference type="ARBA" id="ARBA00022475"/>
    </source>
</evidence>
<keyword evidence="4 8" id="KW-1003">Cell membrane</keyword>
<feature type="transmembrane region" description="Helical" evidence="9">
    <location>
        <begin position="120"/>
        <end position="144"/>
    </location>
</feature>